<dbReference type="CDD" id="cd06174">
    <property type="entry name" value="MFS"/>
    <property type="match status" value="1"/>
</dbReference>
<feature type="transmembrane region" description="Helical" evidence="1">
    <location>
        <begin position="390"/>
        <end position="409"/>
    </location>
</feature>
<dbReference type="AlphaFoldDB" id="A0A7S2SM54"/>
<protein>
    <recommendedName>
        <fullName evidence="4">Major facilitator superfamily (MFS) profile domain-containing protein</fullName>
    </recommendedName>
</protein>
<sequence>MGSWNRNVKLALVFSFLSSASRGVWAFTTLTVYLRDLGGSSTKVGVAEGIQGLAQAAFAVLAGVGADKFRRDKVLHVSALIGLIACGLISYTLLGSTTQLDDYDRYWLMTVGLGIMGGFQGVSITCIDTIFADSVKTGQRTKFNTFRFILTQISSMSGPLICVLLFLHYGNQWTRGRLTTVFATGIAITLVPIVVLFYVNDDHTLGQDSESHFIPSTPGGSVRYQRLVDDFDDACSSGGAAPSPYVQHRNRSHSADIVAPATDENFNTPPGSSHFDDSIAVSNTARNARGTTERRPVVWTPGSIRAGRLPPQRKFLCFGEEHITTVMIVSDIISALGSGMSVKFFPQFFKVQLGLSPVACNVVYIILPIFMALVSIGVKSITKTWGRIQVSLILSYLGCIGLFLLAYVGRTVEHNDWTLILPIYLLSTLQHCTRPLRKSVLMDYVPKSHRARFNSVDSVTRLNWSGSAILGGISIDRYGFGHLFVITAILQMVSASLLLLLLPIVPIHETVRRNSADFDEESDDDTNSGEY</sequence>
<evidence type="ECO:0000256" key="1">
    <source>
        <dbReference type="SAM" id="Phobius"/>
    </source>
</evidence>
<feature type="signal peptide" evidence="2">
    <location>
        <begin position="1"/>
        <end position="26"/>
    </location>
</feature>
<keyword evidence="1" id="KW-0812">Transmembrane</keyword>
<proteinExistence type="predicted"/>
<organism evidence="3">
    <name type="scientific">Mucochytrium quahogii</name>
    <dbReference type="NCBI Taxonomy" id="96639"/>
    <lineage>
        <taxon>Eukaryota</taxon>
        <taxon>Sar</taxon>
        <taxon>Stramenopiles</taxon>
        <taxon>Bigyra</taxon>
        <taxon>Labyrinthulomycetes</taxon>
        <taxon>Thraustochytrida</taxon>
        <taxon>Thraustochytriidae</taxon>
        <taxon>Mucochytrium</taxon>
    </lineage>
</organism>
<keyword evidence="1" id="KW-1133">Transmembrane helix</keyword>
<evidence type="ECO:0000256" key="2">
    <source>
        <dbReference type="SAM" id="SignalP"/>
    </source>
</evidence>
<dbReference type="GO" id="GO:0022857">
    <property type="term" value="F:transmembrane transporter activity"/>
    <property type="evidence" value="ECO:0007669"/>
    <property type="project" value="InterPro"/>
</dbReference>
<dbReference type="Gene3D" id="1.20.1250.20">
    <property type="entry name" value="MFS general substrate transporter like domains"/>
    <property type="match status" value="2"/>
</dbReference>
<dbReference type="Pfam" id="PF07690">
    <property type="entry name" value="MFS_1"/>
    <property type="match status" value="2"/>
</dbReference>
<keyword evidence="1" id="KW-0472">Membrane</keyword>
<reference evidence="3" key="1">
    <citation type="submission" date="2021-01" db="EMBL/GenBank/DDBJ databases">
        <authorList>
            <person name="Corre E."/>
            <person name="Pelletier E."/>
            <person name="Niang G."/>
            <person name="Scheremetjew M."/>
            <person name="Finn R."/>
            <person name="Kale V."/>
            <person name="Holt S."/>
            <person name="Cochrane G."/>
            <person name="Meng A."/>
            <person name="Brown T."/>
            <person name="Cohen L."/>
        </authorList>
    </citation>
    <scope>NUCLEOTIDE SEQUENCE</scope>
    <source>
        <strain evidence="3">NY070348D</strain>
    </source>
</reference>
<feature type="transmembrane region" description="Helical" evidence="1">
    <location>
        <begin position="50"/>
        <end position="67"/>
    </location>
</feature>
<dbReference type="SUPFAM" id="SSF103473">
    <property type="entry name" value="MFS general substrate transporter"/>
    <property type="match status" value="1"/>
</dbReference>
<name>A0A7S2SM54_9STRA</name>
<dbReference type="InterPro" id="IPR036259">
    <property type="entry name" value="MFS_trans_sf"/>
</dbReference>
<feature type="transmembrane region" description="Helical" evidence="1">
    <location>
        <begin position="181"/>
        <end position="199"/>
    </location>
</feature>
<feature type="transmembrane region" description="Helical" evidence="1">
    <location>
        <begin position="480"/>
        <end position="505"/>
    </location>
</feature>
<gene>
    <name evidence="3" type="ORF">QSP1433_LOCUS15232</name>
</gene>
<evidence type="ECO:0000313" key="3">
    <source>
        <dbReference type="EMBL" id="CAD9703316.1"/>
    </source>
</evidence>
<feature type="transmembrane region" description="Helical" evidence="1">
    <location>
        <begin position="106"/>
        <end position="127"/>
    </location>
</feature>
<accession>A0A7S2SM54</accession>
<feature type="transmembrane region" description="Helical" evidence="1">
    <location>
        <begin position="323"/>
        <end position="342"/>
    </location>
</feature>
<dbReference type="PANTHER" id="PTHR23525">
    <property type="entry name" value="TRANSPORTER, PUTATIVE-RELATED"/>
    <property type="match status" value="1"/>
</dbReference>
<evidence type="ECO:0008006" key="4">
    <source>
        <dbReference type="Google" id="ProtNLM"/>
    </source>
</evidence>
<dbReference type="InterPro" id="IPR011701">
    <property type="entry name" value="MFS"/>
</dbReference>
<feature type="transmembrane region" description="Helical" evidence="1">
    <location>
        <begin position="148"/>
        <end position="169"/>
    </location>
</feature>
<dbReference type="EMBL" id="HBHK01024169">
    <property type="protein sequence ID" value="CAD9703316.1"/>
    <property type="molecule type" value="Transcribed_RNA"/>
</dbReference>
<dbReference type="PANTHER" id="PTHR23525:SF1">
    <property type="entry name" value="NODULIN-LIKE DOMAIN-CONTAINING PROTEIN"/>
    <property type="match status" value="1"/>
</dbReference>
<feature type="transmembrane region" description="Helical" evidence="1">
    <location>
        <begin position="354"/>
        <end position="378"/>
    </location>
</feature>
<keyword evidence="2" id="KW-0732">Signal</keyword>
<feature type="transmembrane region" description="Helical" evidence="1">
    <location>
        <begin position="74"/>
        <end position="94"/>
    </location>
</feature>
<feature type="chain" id="PRO_5030639794" description="Major facilitator superfamily (MFS) profile domain-containing protein" evidence="2">
    <location>
        <begin position="27"/>
        <end position="531"/>
    </location>
</feature>